<sequence length="795" mass="89863">MSDFVVIEFKKPIINNNDLKLKTYSVEGNILVELLHSKLLVHPSIVYDLQNKTLNIDLAPFIKVEDDETLMVYSIALEDISIEPPPITCNVCKYIVLDPASIIALDRAMGKPIKVFRVVPCTGVKIFDMLNHNFYTKALHPQRTHVLYLTDEGVLGKIIATNSEAYVEEVLQCTKFIVREYKNYTLSLCFSSDKNYAVLSNNVYGFNIELPNPIHFNDIDGFGEVYGYLLNNLCFIKLGRKSYSCKLRSISPAEICCEVENIHPLAFLSDDVILAVEPNNSLFLLDLNRGRINVLTKISPRKLLNHFIDFKHKYIALTYNDSIFIYYAEDKSVYTKIKVGNALASILANDKLLVFRRDYIDLYGVDVSPHHIYVEKLFSAPKYVTSCVTLEENNVLCMDRKGRFLITQVDKLFETLPTVRILRSSLGITMYSYGDLTHLLINPIYEDSLFRVNSSGFFLHLDNFNNFNEVFLYNIKPKDAPFNSTLDEIPRDLENLKILLLGEKHLILGSSTKQYLDNTMLKVFDYGYSKSRCTTLPKDKEQNNFDNVIGSAKVYIVKTSEFIEWGVSIDESNIEFLDTDKILSYNKGILCLASENLKSLPAPHNELSLVALCSNTIMKGSCIDMNSCEKLLKVFLEVGGTGLSLPIQSLTKPITVFRDDDNKVIVTFNQGVQYVVLPRRCVELVYASLDMLHSIVTLKITNKCNNIGGTIVVENNVSFVEPNGEKEIKMHVDLNHILSDGGLQILILESNGSIRQYTLPTNLKNVIPRAVNIALKIAKVVGIKSSAVKVSNRIF</sequence>
<reference evidence="2" key="1">
    <citation type="journal article" date="2020" name="mSystems">
        <title>Genome- and Community-Level Interaction Insights into Carbon Utilization and Element Cycling Functions of Hydrothermarchaeota in Hydrothermal Sediment.</title>
        <authorList>
            <person name="Zhou Z."/>
            <person name="Liu Y."/>
            <person name="Xu W."/>
            <person name="Pan J."/>
            <person name="Luo Z.H."/>
            <person name="Li M."/>
        </authorList>
    </citation>
    <scope>NUCLEOTIDE SEQUENCE [LARGE SCALE GENOMIC DNA]</scope>
    <source>
        <strain evidence="2">SpSt-637</strain>
        <strain evidence="1">SpSt-667</strain>
    </source>
</reference>
<dbReference type="SUPFAM" id="SSF117289">
    <property type="entry name" value="Nucleoporin domain"/>
    <property type="match status" value="1"/>
</dbReference>
<evidence type="ECO:0000313" key="2">
    <source>
        <dbReference type="EMBL" id="HGQ64866.1"/>
    </source>
</evidence>
<organism evidence="2">
    <name type="scientific">Ignisphaera aggregans</name>
    <dbReference type="NCBI Taxonomy" id="334771"/>
    <lineage>
        <taxon>Archaea</taxon>
        <taxon>Thermoproteota</taxon>
        <taxon>Thermoprotei</taxon>
        <taxon>Desulfurococcales</taxon>
        <taxon>Desulfurococcaceae</taxon>
        <taxon>Ignisphaera</taxon>
    </lineage>
</organism>
<accession>A0A7C4NMV9</accession>
<proteinExistence type="predicted"/>
<dbReference type="EMBL" id="DTCK01000002">
    <property type="protein sequence ID" value="HGQ35066.1"/>
    <property type="molecule type" value="Genomic_DNA"/>
</dbReference>
<dbReference type="AlphaFoldDB" id="A0A7C4NMV9"/>
<dbReference type="EMBL" id="DTBD01000056">
    <property type="protein sequence ID" value="HGQ64866.1"/>
    <property type="molecule type" value="Genomic_DNA"/>
</dbReference>
<gene>
    <name evidence="2" type="ORF">ENU08_06450</name>
    <name evidence="1" type="ORF">ENU41_00090</name>
</gene>
<evidence type="ECO:0000313" key="1">
    <source>
        <dbReference type="EMBL" id="HGQ35066.1"/>
    </source>
</evidence>
<protein>
    <submittedName>
        <fullName evidence="2">Uncharacterized protein</fullName>
    </submittedName>
</protein>
<comment type="caution">
    <text evidence="2">The sequence shown here is derived from an EMBL/GenBank/DDBJ whole genome shotgun (WGS) entry which is preliminary data.</text>
</comment>
<name>A0A7C4NMV9_9CREN</name>